<name>A0A6S6P9F8_9MYCO</name>
<dbReference type="EMBL" id="AP023287">
    <property type="protein sequence ID" value="BCI54742.1"/>
    <property type="molecule type" value="Genomic_DNA"/>
</dbReference>
<dbReference type="AlphaFoldDB" id="A0A6S6P9F8"/>
<evidence type="ECO:0008006" key="4">
    <source>
        <dbReference type="Google" id="ProtNLM"/>
    </source>
</evidence>
<evidence type="ECO:0000256" key="1">
    <source>
        <dbReference type="SAM" id="MobiDB-lite"/>
    </source>
</evidence>
<sequence length="306" mass="34751">MTSNPFVGSEALASGLVRKHELRTRYRVVFPDVYVEKDTVLTMYTRAEAAWLWSHREGVIAGRTAAALHGAKWVDEDKPVEIMWRNARPPRGLHTSDSSLRRDEYGRHGDVQITTVVRTAFDVGRCASLDDAVANLDALGNATRFRAADVLDLAERHRGARRIRRLRTALELYDPRAESPRETWLRLLLIRAGYPRPRTQIPVLRADGRSKYYLDMGWEEQMVAVEYDGDHHRTDPSAMRTTSNARRNSPPSDGRSFGSSKAIVRPTSCGESTRPGHRDCCEIAESSKSVIWQQSRRQRTRARGVR</sequence>
<dbReference type="Proteomes" id="UP000515734">
    <property type="component" value="Chromosome"/>
</dbReference>
<gene>
    <name evidence="2" type="ORF">NIIDNTM18_40200</name>
</gene>
<evidence type="ECO:0000313" key="3">
    <source>
        <dbReference type="Proteomes" id="UP000515734"/>
    </source>
</evidence>
<feature type="compositionally biased region" description="Polar residues" evidence="1">
    <location>
        <begin position="239"/>
        <end position="251"/>
    </location>
</feature>
<evidence type="ECO:0000313" key="2">
    <source>
        <dbReference type="EMBL" id="BCI54742.1"/>
    </source>
</evidence>
<accession>A0A6S6P9F8</accession>
<reference evidence="2 3" key="1">
    <citation type="submission" date="2020-07" db="EMBL/GenBank/DDBJ databases">
        <title>Complete genome sequence of Mycolicibacterium litorale like strain isolated from cardiac implantable electronic device infection.</title>
        <authorList>
            <person name="Fukano H."/>
            <person name="Miyama H."/>
            <person name="Hoshino Y."/>
        </authorList>
    </citation>
    <scope>NUCLEOTIDE SEQUENCE [LARGE SCALE GENOMIC DNA]</scope>
    <source>
        <strain evidence="2 3">NIIDNTM18</strain>
    </source>
</reference>
<feature type="region of interest" description="Disordered" evidence="1">
    <location>
        <begin position="230"/>
        <end position="277"/>
    </location>
</feature>
<protein>
    <recommendedName>
        <fullName evidence="4">DUF559 domain-containing protein</fullName>
    </recommendedName>
</protein>
<proteinExistence type="predicted"/>
<organism evidence="2 3">
    <name type="scientific">Mycolicibacterium litorale</name>
    <dbReference type="NCBI Taxonomy" id="758802"/>
    <lineage>
        <taxon>Bacteria</taxon>
        <taxon>Bacillati</taxon>
        <taxon>Actinomycetota</taxon>
        <taxon>Actinomycetes</taxon>
        <taxon>Mycobacteriales</taxon>
        <taxon>Mycobacteriaceae</taxon>
        <taxon>Mycolicibacterium</taxon>
    </lineage>
</organism>